<organism evidence="2 3">
    <name type="scientific">Paenibacillus sepulcri</name>
    <dbReference type="NCBI Taxonomy" id="359917"/>
    <lineage>
        <taxon>Bacteria</taxon>
        <taxon>Bacillati</taxon>
        <taxon>Bacillota</taxon>
        <taxon>Bacilli</taxon>
        <taxon>Bacillales</taxon>
        <taxon>Paenibacillaceae</taxon>
        <taxon>Paenibacillus</taxon>
    </lineage>
</organism>
<accession>A0ABS7CFD8</accession>
<evidence type="ECO:0000313" key="2">
    <source>
        <dbReference type="EMBL" id="MBW7459643.1"/>
    </source>
</evidence>
<dbReference type="Gene3D" id="2.70.98.50">
    <property type="entry name" value="putative glycoside hydrolase family protein from bacillus halodurans"/>
    <property type="match status" value="1"/>
</dbReference>
<dbReference type="Proteomes" id="UP001519887">
    <property type="component" value="Unassembled WGS sequence"/>
</dbReference>
<keyword evidence="1" id="KW-0732">Signal</keyword>
<protein>
    <submittedName>
        <fullName evidence="2">Carbohydrate-binding protein</fullName>
    </submittedName>
</protein>
<sequence>MKFYKNRKVKKSFLSLVVLSLAISSSLIPGVAGAADNTASEAFNTSTGTLDVDYASYLSKHDVVYNAPITDPKGALTVGNGKVGGMVWDTANGLTMQVSGVDASQEGFASQGLVNLYTNPGLNTGYSAYKQRLSLYDGLLTTEYDSNRKITIMGSPNSEVMGIHVEDSRVGLASVSLDLSLWDVSNFGGGDVKNINAWRTVTTFADPTVVGFSRGQADPDHFGYTMAATV</sequence>
<feature type="signal peptide" evidence="1">
    <location>
        <begin position="1"/>
        <end position="34"/>
    </location>
</feature>
<feature type="non-terminal residue" evidence="2">
    <location>
        <position position="230"/>
    </location>
</feature>
<gene>
    <name evidence="2" type="ORF">K0U00_36850</name>
</gene>
<evidence type="ECO:0000256" key="1">
    <source>
        <dbReference type="SAM" id="SignalP"/>
    </source>
</evidence>
<comment type="caution">
    <text evidence="2">The sequence shown here is derived from an EMBL/GenBank/DDBJ whole genome shotgun (WGS) entry which is preliminary data.</text>
</comment>
<evidence type="ECO:0000313" key="3">
    <source>
        <dbReference type="Proteomes" id="UP001519887"/>
    </source>
</evidence>
<reference evidence="2 3" key="1">
    <citation type="submission" date="2021-07" db="EMBL/GenBank/DDBJ databases">
        <title>Paenibacillus radiodurans sp. nov., isolated from the southeastern edge of Tengger Desert.</title>
        <authorList>
            <person name="Zhang G."/>
        </authorList>
    </citation>
    <scope>NUCLEOTIDE SEQUENCE [LARGE SCALE GENOMIC DNA]</scope>
    <source>
        <strain evidence="2 3">CCM 7311</strain>
    </source>
</reference>
<keyword evidence="3" id="KW-1185">Reference proteome</keyword>
<name>A0ABS7CFD8_9BACL</name>
<feature type="chain" id="PRO_5047134002" evidence="1">
    <location>
        <begin position="35"/>
        <end position="230"/>
    </location>
</feature>
<proteinExistence type="predicted"/>
<dbReference type="EMBL" id="JAHZIK010001751">
    <property type="protein sequence ID" value="MBW7459643.1"/>
    <property type="molecule type" value="Genomic_DNA"/>
</dbReference>